<evidence type="ECO:0000259" key="9">
    <source>
        <dbReference type="Pfam" id="PF00535"/>
    </source>
</evidence>
<accession>A0A8D5GDP6</accession>
<dbReference type="AlphaFoldDB" id="A0A8D5GDP6"/>
<dbReference type="Proteomes" id="UP000826722">
    <property type="component" value="Chromosome"/>
</dbReference>
<keyword evidence="7 8" id="KW-0472">Membrane</keyword>
<keyword evidence="11" id="KW-1185">Reference proteome</keyword>
<evidence type="ECO:0000256" key="3">
    <source>
        <dbReference type="ARBA" id="ARBA00022679"/>
    </source>
</evidence>
<keyword evidence="3" id="KW-0808">Transferase</keyword>
<dbReference type="RefSeq" id="WP_221765227.1">
    <property type="nucleotide sequence ID" value="NZ_AP024110.1"/>
</dbReference>
<evidence type="ECO:0000256" key="1">
    <source>
        <dbReference type="ARBA" id="ARBA00022475"/>
    </source>
</evidence>
<dbReference type="InterPro" id="IPR029044">
    <property type="entry name" value="Nucleotide-diphossugar_trans"/>
</dbReference>
<gene>
    <name evidence="10" type="primary">dmt</name>
    <name evidence="10" type="ORF">ZMTM_09880</name>
</gene>
<organism evidence="10 11">
    <name type="scientific">Methyloradius palustris</name>
    <dbReference type="NCBI Taxonomy" id="2778876"/>
    <lineage>
        <taxon>Bacteria</taxon>
        <taxon>Pseudomonadati</taxon>
        <taxon>Pseudomonadota</taxon>
        <taxon>Betaproteobacteria</taxon>
        <taxon>Nitrosomonadales</taxon>
        <taxon>Methylophilaceae</taxon>
        <taxon>Methyloradius</taxon>
    </lineage>
</organism>
<dbReference type="Pfam" id="PF00535">
    <property type="entry name" value="Glycos_transf_2"/>
    <property type="match status" value="1"/>
</dbReference>
<dbReference type="GO" id="GO:0005886">
    <property type="term" value="C:plasma membrane"/>
    <property type="evidence" value="ECO:0007669"/>
    <property type="project" value="TreeGrafter"/>
</dbReference>
<evidence type="ECO:0000256" key="5">
    <source>
        <dbReference type="ARBA" id="ARBA00022985"/>
    </source>
</evidence>
<keyword evidence="5" id="KW-0448">Lipopolysaccharide biosynthesis</keyword>
<dbReference type="PANTHER" id="PTHR48090:SF3">
    <property type="entry name" value="UNDECAPRENYL-PHOSPHATE 4-DEOXY-4-FORMAMIDO-L-ARABINOSE TRANSFERASE"/>
    <property type="match status" value="1"/>
</dbReference>
<keyword evidence="4 8" id="KW-0812">Transmembrane</keyword>
<evidence type="ECO:0000313" key="11">
    <source>
        <dbReference type="Proteomes" id="UP000826722"/>
    </source>
</evidence>
<dbReference type="KEGG" id="mpau:ZMTM_09880"/>
<dbReference type="InterPro" id="IPR050256">
    <property type="entry name" value="Glycosyltransferase_2"/>
</dbReference>
<dbReference type="GO" id="GO:0099621">
    <property type="term" value="F:undecaprenyl-phosphate 4-deoxy-4-formamido-L-arabinose transferase activity"/>
    <property type="evidence" value="ECO:0007669"/>
    <property type="project" value="TreeGrafter"/>
</dbReference>
<dbReference type="CDD" id="cd04187">
    <property type="entry name" value="DPM1_like_bac"/>
    <property type="match status" value="1"/>
</dbReference>
<feature type="transmembrane region" description="Helical" evidence="8">
    <location>
        <begin position="272"/>
        <end position="296"/>
    </location>
</feature>
<dbReference type="GO" id="GO:0009103">
    <property type="term" value="P:lipopolysaccharide biosynthetic process"/>
    <property type="evidence" value="ECO:0007669"/>
    <property type="project" value="UniProtKB-KW"/>
</dbReference>
<dbReference type="SUPFAM" id="SSF53448">
    <property type="entry name" value="Nucleotide-diphospho-sugar transferases"/>
    <property type="match status" value="1"/>
</dbReference>
<evidence type="ECO:0000256" key="2">
    <source>
        <dbReference type="ARBA" id="ARBA00022676"/>
    </source>
</evidence>
<sequence>MKKVSVVIPVYNEVENIEAMVKAVGDALLPTKREFELILIDDGSRDGSRKIIQQVAKTTAWLKPLYFARNYGQSTAMQAGFDHAVGDYIVTLDGDLQNDPADIPTLLKMLDDDPEIDCVSGWRKDRQDATLSRKIPSMIANALISKITRVQLHDYGCALKAYRGQILRDLKLYGELHRFIPALAVEVGATIVEVPVNHRARVAGVSKYGIDRTIRVLLDLLWIRFTMRFLHRPIHAFGGIAMLMLVLGLGTLGWLTFEKLIMGVDIGGRPLLMLGVLFTLVGIQLLATGLIGELLIRIYHEPEGRKQYILKDMDSH</sequence>
<feature type="domain" description="Glycosyltransferase 2-like" evidence="9">
    <location>
        <begin position="5"/>
        <end position="169"/>
    </location>
</feature>
<keyword evidence="1" id="KW-1003">Cell membrane</keyword>
<keyword evidence="2 10" id="KW-0328">Glycosyltransferase</keyword>
<reference evidence="10" key="1">
    <citation type="journal article" date="2021" name="Arch. Microbiol.">
        <title>Methyloradius palustris gen. nov., sp. nov., a methanol-oxidizing bacterium isolated from snow.</title>
        <authorList>
            <person name="Miyadera T."/>
            <person name="Kojima H."/>
            <person name="Fukui M."/>
        </authorList>
    </citation>
    <scope>NUCLEOTIDE SEQUENCE</scope>
    <source>
        <strain evidence="10">Zm11</strain>
    </source>
</reference>
<name>A0A8D5GDP6_9PROT</name>
<proteinExistence type="predicted"/>
<dbReference type="EMBL" id="AP024110">
    <property type="protein sequence ID" value="BCM24729.1"/>
    <property type="molecule type" value="Genomic_DNA"/>
</dbReference>
<evidence type="ECO:0000256" key="6">
    <source>
        <dbReference type="ARBA" id="ARBA00022989"/>
    </source>
</evidence>
<protein>
    <submittedName>
        <fullName evidence="10">Dolichol-phosphate mannosyltransferase</fullName>
    </submittedName>
</protein>
<dbReference type="Gene3D" id="3.90.550.10">
    <property type="entry name" value="Spore Coat Polysaccharide Biosynthesis Protein SpsA, Chain A"/>
    <property type="match status" value="1"/>
</dbReference>
<dbReference type="PANTHER" id="PTHR48090">
    <property type="entry name" value="UNDECAPRENYL-PHOSPHATE 4-DEOXY-4-FORMAMIDO-L-ARABINOSE TRANSFERASE-RELATED"/>
    <property type="match status" value="1"/>
</dbReference>
<evidence type="ECO:0000313" key="10">
    <source>
        <dbReference type="EMBL" id="BCM24729.1"/>
    </source>
</evidence>
<dbReference type="InterPro" id="IPR001173">
    <property type="entry name" value="Glyco_trans_2-like"/>
</dbReference>
<evidence type="ECO:0000256" key="8">
    <source>
        <dbReference type="SAM" id="Phobius"/>
    </source>
</evidence>
<evidence type="ECO:0000256" key="4">
    <source>
        <dbReference type="ARBA" id="ARBA00022692"/>
    </source>
</evidence>
<keyword evidence="6 8" id="KW-1133">Transmembrane helix</keyword>
<evidence type="ECO:0000256" key="7">
    <source>
        <dbReference type="ARBA" id="ARBA00023136"/>
    </source>
</evidence>
<feature type="transmembrane region" description="Helical" evidence="8">
    <location>
        <begin position="234"/>
        <end position="257"/>
    </location>
</feature>